<name>A3XLX9_LEEBM</name>
<evidence type="ECO:0000313" key="1">
    <source>
        <dbReference type="EMBL" id="EAQ49448.1"/>
    </source>
</evidence>
<comment type="caution">
    <text evidence="1">The sequence shown here is derived from an EMBL/GenBank/DDBJ whole genome shotgun (WGS) entry which is preliminary data.</text>
</comment>
<accession>A3XLX9</accession>
<dbReference type="HOGENOM" id="CLU_3119278_0_0_10"/>
<gene>
    <name evidence="1" type="ORF">MED217_11354</name>
</gene>
<proteinExistence type="predicted"/>
<dbReference type="AlphaFoldDB" id="A3XLX9"/>
<evidence type="ECO:0000313" key="2">
    <source>
        <dbReference type="Proteomes" id="UP000001601"/>
    </source>
</evidence>
<dbReference type="EMBL" id="AANC01000004">
    <property type="protein sequence ID" value="EAQ49448.1"/>
    <property type="molecule type" value="Genomic_DNA"/>
</dbReference>
<organism evidence="1 2">
    <name type="scientific">Leeuwenhoekiella blandensis (strain CECT 7118 / CCUG 51940 / KCTC 22103 / MED217)</name>
    <name type="common">Flavobacterium sp. (strain MED217)</name>
    <dbReference type="NCBI Taxonomy" id="398720"/>
    <lineage>
        <taxon>Bacteria</taxon>
        <taxon>Pseudomonadati</taxon>
        <taxon>Bacteroidota</taxon>
        <taxon>Flavobacteriia</taxon>
        <taxon>Flavobacteriales</taxon>
        <taxon>Flavobacteriaceae</taxon>
        <taxon>Leeuwenhoekiella</taxon>
    </lineage>
</organism>
<keyword evidence="2" id="KW-1185">Reference proteome</keyword>
<sequence>MVILKKTITMKPRKLIKRFFLFTSAMQFGYYAVVYADKYKKDIKRVIKKS</sequence>
<reference evidence="1 2" key="1">
    <citation type="journal article" date="2007" name="Nature">
        <title>Light stimulates growth of proteorhodopsin-containing marine Flavobacteria.</title>
        <authorList>
            <person name="Gomez-Consarnau L."/>
            <person name="Gonzalez J.M."/>
            <person name="Coll-Llado M."/>
            <person name="Gourdon P."/>
            <person name="Pascher T."/>
            <person name="Neutze R."/>
            <person name="Pedros-Alio C."/>
            <person name="Pinhassi J."/>
        </authorList>
    </citation>
    <scope>NUCLEOTIDE SEQUENCE [LARGE SCALE GENOMIC DNA]</scope>
    <source>
        <strain evidence="1 2">MED217</strain>
    </source>
</reference>
<dbReference type="Proteomes" id="UP000001601">
    <property type="component" value="Unassembled WGS sequence"/>
</dbReference>
<protein>
    <submittedName>
        <fullName evidence="1">Uncharacterized protein</fullName>
    </submittedName>
</protein>